<reference evidence="1 2" key="1">
    <citation type="submission" date="2018-03" db="EMBL/GenBank/DDBJ databases">
        <title>Genome sequencing of Weissella confusa isolates.</title>
        <authorList>
            <person name="Kajala I."/>
            <person name="Baruah R."/>
            <person name="Bergsveinson J."/>
            <person name="Juvonen R."/>
            <person name="Ziola B."/>
        </authorList>
    </citation>
    <scope>NUCLEOTIDE SEQUENCE [LARGE SCALE GENOMIC DNA]</scope>
    <source>
        <strain evidence="1 2">VTT E-062653</strain>
    </source>
</reference>
<organism evidence="1 2">
    <name type="scientific">Weissella confusa</name>
    <name type="common">Lactobacillus confusus</name>
    <dbReference type="NCBI Taxonomy" id="1583"/>
    <lineage>
        <taxon>Bacteria</taxon>
        <taxon>Bacillati</taxon>
        <taxon>Bacillota</taxon>
        <taxon>Bacilli</taxon>
        <taxon>Lactobacillales</taxon>
        <taxon>Lactobacillaceae</taxon>
        <taxon>Weissella</taxon>
    </lineage>
</organism>
<dbReference type="Pfam" id="PF13671">
    <property type="entry name" value="AAA_33"/>
    <property type="match status" value="1"/>
</dbReference>
<protein>
    <recommendedName>
        <fullName evidence="3">Kinase</fullName>
    </recommendedName>
</protein>
<dbReference type="Gene3D" id="3.40.50.300">
    <property type="entry name" value="P-loop containing nucleotide triphosphate hydrolases"/>
    <property type="match status" value="1"/>
</dbReference>
<dbReference type="AlphaFoldDB" id="A0A4Z0RX93"/>
<sequence>MVRFFCVYWRYNAVGTTQGGMSMSFDIVMIRGNSASGKSTVAKSLQLALPNTMLISQDEIRRNMLRESDRDGADTMRTIELLVATAKKMNRLVILDGIFRRDTYGDWLAELFEKYRGTAWYLNASLATTKVRHGSRTQSKEFGDEELDAWYRPHDTIDELNEYLVPETWTKDDTVMAILRTLSDMKQTENVGGFRPTATVINKEES</sequence>
<proteinExistence type="predicted"/>
<comment type="caution">
    <text evidence="1">The sequence shown here is derived from an EMBL/GenBank/DDBJ whole genome shotgun (WGS) entry which is preliminary data.</text>
</comment>
<accession>A0A4Z0RX93</accession>
<evidence type="ECO:0000313" key="1">
    <source>
        <dbReference type="EMBL" id="TGE71484.1"/>
    </source>
</evidence>
<dbReference type="EMBL" id="PVSN01000066">
    <property type="protein sequence ID" value="TGE71484.1"/>
    <property type="molecule type" value="Genomic_DNA"/>
</dbReference>
<evidence type="ECO:0000313" key="2">
    <source>
        <dbReference type="Proteomes" id="UP000297646"/>
    </source>
</evidence>
<dbReference type="OrthoDB" id="9781848at2"/>
<gene>
    <name evidence="1" type="ORF">C6P11_08965</name>
</gene>
<evidence type="ECO:0008006" key="3">
    <source>
        <dbReference type="Google" id="ProtNLM"/>
    </source>
</evidence>
<name>A0A4Z0RX93_WEICO</name>
<dbReference type="SUPFAM" id="SSF52540">
    <property type="entry name" value="P-loop containing nucleoside triphosphate hydrolases"/>
    <property type="match status" value="1"/>
</dbReference>
<dbReference type="InterPro" id="IPR027417">
    <property type="entry name" value="P-loop_NTPase"/>
</dbReference>
<dbReference type="Proteomes" id="UP000297646">
    <property type="component" value="Unassembled WGS sequence"/>
</dbReference>